<proteinExistence type="predicted"/>
<dbReference type="SUPFAM" id="SSF56300">
    <property type="entry name" value="Metallo-dependent phosphatases"/>
    <property type="match status" value="1"/>
</dbReference>
<dbReference type="Proteomes" id="UP000218542">
    <property type="component" value="Unassembled WGS sequence"/>
</dbReference>
<name>A0A286TXX6_9BACT</name>
<sequence length="410" mass="47797">MNQTLTQSENSIVILHLSDLHFDGNDNCQDSIDRQGVFGTLIDEIKSLDEEWRPNIVCITGDVAYQNKQSGYEASIEWLNTLLHELAIEKEGVFFCPGNHDVNRVKASFLVRPDKVKDADRILSLPIADHFKSLFARYEEFCKTLSLPAYCFNGSQEYIVGKRSYKDINFVCNNSCWCSMDEDDKGSLWLGLNFIKSLGLPEISNPRFPITIALFHHPKEYYNESETNRYGNRESTIDYLSSRCHIILTGHTHGRPRKPDIIHDNAIKFSGGCYISDQYRNSCSLIRLWPERMCIDYRQYEWDGGQSRWTKFYEELDYKLRIIEKFKNPDYQPAREVQQGIEAEAEREHSLKEIEEIHKTIFDHITSLDNTKAIDHYEKNLNVIDAHRDKYKETIKQIELLILEAKDGRT</sequence>
<evidence type="ECO:0000313" key="2">
    <source>
        <dbReference type="EMBL" id="GAX60671.1"/>
    </source>
</evidence>
<dbReference type="AlphaFoldDB" id="A0A286TXX6"/>
<evidence type="ECO:0000259" key="1">
    <source>
        <dbReference type="Pfam" id="PF00149"/>
    </source>
</evidence>
<evidence type="ECO:0000313" key="3">
    <source>
        <dbReference type="Proteomes" id="UP000218542"/>
    </source>
</evidence>
<reference evidence="3" key="1">
    <citation type="journal article" date="2017" name="Environ. Microbiol. Rep.">
        <title>Genetic Diversity of Marine Anaerobic Ammonium-Oxidizing Bacteria as Revealed by Genomic and Proteomic Analyses of 'Candidatus Scalindua japonica'.</title>
        <authorList>
            <person name="Oshiki M."/>
            <person name="Mizuto K."/>
            <person name="Kimura Z."/>
            <person name="Kindaichi T."/>
            <person name="Satoh H."/>
            <person name="Okabe S."/>
        </authorList>
    </citation>
    <scope>NUCLEOTIDE SEQUENCE [LARGE SCALE GENOMIC DNA]</scope>
    <source>
        <strain evidence="3">husup-a2</strain>
    </source>
</reference>
<organism evidence="2 3">
    <name type="scientific">Candidatus Scalindua japonica</name>
    <dbReference type="NCBI Taxonomy" id="1284222"/>
    <lineage>
        <taxon>Bacteria</taxon>
        <taxon>Pseudomonadati</taxon>
        <taxon>Planctomycetota</taxon>
        <taxon>Candidatus Brocadiia</taxon>
        <taxon>Candidatus Brocadiales</taxon>
        <taxon>Candidatus Scalinduaceae</taxon>
        <taxon>Candidatus Scalindua</taxon>
    </lineage>
</organism>
<dbReference type="InterPro" id="IPR029052">
    <property type="entry name" value="Metallo-depent_PP-like"/>
</dbReference>
<dbReference type="Gene3D" id="3.60.21.10">
    <property type="match status" value="1"/>
</dbReference>
<dbReference type="OrthoDB" id="9780884at2"/>
<dbReference type="PANTHER" id="PTHR31302">
    <property type="entry name" value="TRANSMEMBRANE PROTEIN WITH METALLOPHOSPHOESTERASE DOMAIN-RELATED"/>
    <property type="match status" value="1"/>
</dbReference>
<dbReference type="Pfam" id="PF00149">
    <property type="entry name" value="Metallophos"/>
    <property type="match status" value="1"/>
</dbReference>
<dbReference type="PANTHER" id="PTHR31302:SF0">
    <property type="entry name" value="TRANSMEMBRANE PROTEIN WITH METALLOPHOSPHOESTERASE DOMAIN"/>
    <property type="match status" value="1"/>
</dbReference>
<accession>A0A286TXX6</accession>
<dbReference type="InterPro" id="IPR051158">
    <property type="entry name" value="Metallophosphoesterase_sf"/>
</dbReference>
<dbReference type="RefSeq" id="WP_096894063.1">
    <property type="nucleotide sequence ID" value="NZ_BAOS01000013.1"/>
</dbReference>
<comment type="caution">
    <text evidence="2">The sequence shown here is derived from an EMBL/GenBank/DDBJ whole genome shotgun (WGS) entry which is preliminary data.</text>
</comment>
<feature type="domain" description="Calcineurin-like phosphoesterase" evidence="1">
    <location>
        <begin position="13"/>
        <end position="254"/>
    </location>
</feature>
<dbReference type="InterPro" id="IPR004843">
    <property type="entry name" value="Calcineurin-like_PHP"/>
</dbReference>
<dbReference type="GO" id="GO:0016787">
    <property type="term" value="F:hydrolase activity"/>
    <property type="evidence" value="ECO:0007669"/>
    <property type="project" value="InterPro"/>
</dbReference>
<protein>
    <submittedName>
        <fullName evidence="2">Ser/Thr phosphatase family protein</fullName>
    </submittedName>
</protein>
<keyword evidence="3" id="KW-1185">Reference proteome</keyword>
<dbReference type="EMBL" id="BAOS01000013">
    <property type="protein sequence ID" value="GAX60671.1"/>
    <property type="molecule type" value="Genomic_DNA"/>
</dbReference>
<gene>
    <name evidence="2" type="ORF">SCALIN_C13_0186</name>
</gene>